<dbReference type="GO" id="GO:0006183">
    <property type="term" value="P:GTP biosynthetic process"/>
    <property type="evidence" value="ECO:0007669"/>
    <property type="project" value="InterPro"/>
</dbReference>
<evidence type="ECO:0000313" key="10">
    <source>
        <dbReference type="Proteomes" id="UP000034462"/>
    </source>
</evidence>
<dbReference type="SUPFAM" id="SSF54919">
    <property type="entry name" value="Nucleoside diphosphate kinase, NDK"/>
    <property type="match status" value="1"/>
</dbReference>
<name>A0A837IKQ2_9BACT</name>
<dbReference type="Proteomes" id="UP000034462">
    <property type="component" value="Unassembled WGS sequence"/>
</dbReference>
<dbReference type="EMBL" id="LCPH01000004">
    <property type="protein sequence ID" value="KKU92992.1"/>
    <property type="molecule type" value="Genomic_DNA"/>
</dbReference>
<dbReference type="PRINTS" id="PR01243">
    <property type="entry name" value="NUCDPKINASE"/>
</dbReference>
<keyword evidence="4" id="KW-0808">Transferase</keyword>
<dbReference type="Pfam" id="PF00334">
    <property type="entry name" value="NDK"/>
    <property type="match status" value="2"/>
</dbReference>
<sequence length="190" mass="21461">MIKPDGIQRSLVGEIVKRYERVGLKLIALKMFVPKEEMVEQHYLLDPNWKRIVGEKAIESYRKKGMNPPSGKPEEVGERVLQGLKKYLTAGPVVAMVWQGAHAVEVVRKITGGTEPRSSDVGTIRGDYVLDSYQMADTDGRAVRNLIHASGSLEEAEKEIPHWFSKDEIVNYKIVQEKILYDVNLDGILE</sequence>
<evidence type="ECO:0000256" key="2">
    <source>
        <dbReference type="ARBA" id="ARBA00008142"/>
    </source>
</evidence>
<comment type="caution">
    <text evidence="9">The sequence shown here is derived from an EMBL/GenBank/DDBJ whole genome shotgun (WGS) entry which is preliminary data.</text>
</comment>
<evidence type="ECO:0000313" key="9">
    <source>
        <dbReference type="EMBL" id="KKU92992.1"/>
    </source>
</evidence>
<dbReference type="AlphaFoldDB" id="A0A837IKQ2"/>
<dbReference type="PANTHER" id="PTHR11349">
    <property type="entry name" value="NUCLEOSIDE DIPHOSPHATE KINASE"/>
    <property type="match status" value="1"/>
</dbReference>
<organism evidence="9 10">
    <name type="scientific">Candidatus Yanofskybacteria bacterium GW2011_GWC1_48_11</name>
    <dbReference type="NCBI Taxonomy" id="1619027"/>
    <lineage>
        <taxon>Bacteria</taxon>
        <taxon>Candidatus Yanofskyibacteriota</taxon>
    </lineage>
</organism>
<dbReference type="InterPro" id="IPR036850">
    <property type="entry name" value="NDK-like_dom_sf"/>
</dbReference>
<comment type="similarity">
    <text evidence="2 6 7">Belongs to the NDK family.</text>
</comment>
<dbReference type="InterPro" id="IPR034907">
    <property type="entry name" value="NDK-like_dom"/>
</dbReference>
<feature type="domain" description="Nucleoside diphosphate kinase-like" evidence="8">
    <location>
        <begin position="1"/>
        <end position="171"/>
    </location>
</feature>
<evidence type="ECO:0000256" key="4">
    <source>
        <dbReference type="ARBA" id="ARBA00022679"/>
    </source>
</evidence>
<evidence type="ECO:0000256" key="1">
    <source>
        <dbReference type="ARBA" id="ARBA00001946"/>
    </source>
</evidence>
<dbReference type="GO" id="GO:0006228">
    <property type="term" value="P:UTP biosynthetic process"/>
    <property type="evidence" value="ECO:0007669"/>
    <property type="project" value="InterPro"/>
</dbReference>
<dbReference type="Gene3D" id="3.30.70.141">
    <property type="entry name" value="Nucleoside diphosphate kinase-like domain"/>
    <property type="match status" value="1"/>
</dbReference>
<evidence type="ECO:0000256" key="5">
    <source>
        <dbReference type="ARBA" id="ARBA00022777"/>
    </source>
</evidence>
<gene>
    <name evidence="9" type="ORF">UY25_C0004G0032</name>
</gene>
<reference evidence="9 10" key="1">
    <citation type="journal article" date="2015" name="Nature">
        <title>rRNA introns, odd ribosomes, and small enigmatic genomes across a large radiation of phyla.</title>
        <authorList>
            <person name="Brown C.T."/>
            <person name="Hug L.A."/>
            <person name="Thomas B.C."/>
            <person name="Sharon I."/>
            <person name="Castelle C.J."/>
            <person name="Singh A."/>
            <person name="Wilkins M.J."/>
            <person name="Williams K.H."/>
            <person name="Banfield J.F."/>
        </authorList>
    </citation>
    <scope>NUCLEOTIDE SEQUENCE [LARGE SCALE GENOMIC DNA]</scope>
</reference>
<keyword evidence="5 9" id="KW-0418">Kinase</keyword>
<comment type="cofactor">
    <cofactor evidence="1">
        <name>Mg(2+)</name>
        <dbReference type="ChEBI" id="CHEBI:18420"/>
    </cofactor>
</comment>
<evidence type="ECO:0000256" key="7">
    <source>
        <dbReference type="RuleBase" id="RU004011"/>
    </source>
</evidence>
<proteinExistence type="inferred from homology"/>
<evidence type="ECO:0000256" key="3">
    <source>
        <dbReference type="ARBA" id="ARBA00012966"/>
    </source>
</evidence>
<comment type="caution">
    <text evidence="6">Lacks conserved residue(s) required for the propagation of feature annotation.</text>
</comment>
<dbReference type="GO" id="GO:0004550">
    <property type="term" value="F:nucleoside diphosphate kinase activity"/>
    <property type="evidence" value="ECO:0007669"/>
    <property type="project" value="UniProtKB-EC"/>
</dbReference>
<dbReference type="GO" id="GO:0006241">
    <property type="term" value="P:CTP biosynthetic process"/>
    <property type="evidence" value="ECO:0007669"/>
    <property type="project" value="InterPro"/>
</dbReference>
<dbReference type="EC" id="2.7.4.6" evidence="3"/>
<dbReference type="SMART" id="SM00562">
    <property type="entry name" value="NDK"/>
    <property type="match status" value="1"/>
</dbReference>
<evidence type="ECO:0000259" key="8">
    <source>
        <dbReference type="SMART" id="SM00562"/>
    </source>
</evidence>
<dbReference type="InterPro" id="IPR001564">
    <property type="entry name" value="Nucleoside_diP_kinase"/>
</dbReference>
<evidence type="ECO:0000256" key="6">
    <source>
        <dbReference type="PROSITE-ProRule" id="PRU00706"/>
    </source>
</evidence>
<protein>
    <recommendedName>
        <fullName evidence="3">nucleoside-diphosphate kinase</fullName>
        <ecNumber evidence="3">2.7.4.6</ecNumber>
    </recommendedName>
</protein>
<accession>A0A837IKQ2</accession>
<dbReference type="PROSITE" id="PS51374">
    <property type="entry name" value="NDPK_LIKE"/>
    <property type="match status" value="1"/>
</dbReference>